<evidence type="ECO:0000313" key="2">
    <source>
        <dbReference type="Proteomes" id="UP000202031"/>
    </source>
</evidence>
<reference evidence="2" key="2">
    <citation type="journal article" date="2017" name="Genome Biol. Evol.">
        <title>Comparative genomic analysis identifies a Campylobacter clade deficient in selenium metabolism.</title>
        <authorList>
            <person name="Miller W.G."/>
            <person name="Yee E."/>
            <person name="Lopes B.S."/>
            <person name="Chapman M.H."/>
            <person name="Huynh S."/>
            <person name="Bono J.L."/>
            <person name="Parker C.T."/>
            <person name="Strachan N.J.C."/>
            <person name="Forbes K.J."/>
        </authorList>
    </citation>
    <scope>NUCLEOTIDE SEQUENCE [LARGE SCALE GENOMIC DNA]</scope>
    <source>
        <strain evidence="2">NCTC 13004</strain>
    </source>
</reference>
<dbReference type="Proteomes" id="UP000202031">
    <property type="component" value="Chromosome"/>
</dbReference>
<dbReference type="Gene3D" id="3.40.30.10">
    <property type="entry name" value="Glutaredoxin"/>
    <property type="match status" value="1"/>
</dbReference>
<sequence length="246" mass="27435">MKKIFVSSILSSSLLFGALSESEILEIFKGDNSQLKYSIDSRKNIPNTNFEEIKIKISDGKNSVYSALYSDGEYIFPDIIDIKNKFSYLANFENEQNKIALKEAAKSLGKVIKSLPKNSIITIGDDKNKETKYLFTDPDCPFCRQDLELIENKLEKSNLKVILAPVSSHGIPAIKKSIAILNEAKNAKDDATKIAILRKYFSIDTKEPTDISDKKISEFKSQVDRIFATGAVRGVPTLIDAKDLGL</sequence>
<evidence type="ECO:0000313" key="1">
    <source>
        <dbReference type="EMBL" id="ARQ97958.1"/>
    </source>
</evidence>
<gene>
    <name evidence="1" type="ORF">CLAN_1234</name>
</gene>
<dbReference type="GeneID" id="46921702"/>
<dbReference type="EMBL" id="CP015578">
    <property type="protein sequence ID" value="ARQ97958.1"/>
    <property type="molecule type" value="Genomic_DNA"/>
</dbReference>
<dbReference type="AlphaFoldDB" id="A0A1X9SP25"/>
<dbReference type="SUPFAM" id="SSF52833">
    <property type="entry name" value="Thioredoxin-like"/>
    <property type="match status" value="1"/>
</dbReference>
<name>A0A1X9SP25_9BACT</name>
<accession>A0A1X9SP25</accession>
<reference evidence="2" key="1">
    <citation type="journal article" date="2017" name="Genome Biol. Evol.">
        <title>Comparative Genomic Analysis Identifies a Campylobacter Clade Deficient in Selenium Metabolism.</title>
        <authorList>
            <person name="Miller W.G."/>
            <person name="Yee E."/>
            <person name="Lopes B.S."/>
            <person name="Chapman M.H."/>
            <person name="Huynh S."/>
            <person name="Bono J.L."/>
            <person name="Parker C.T."/>
            <person name="Strachan N.J.C."/>
            <person name="Forbes K.J."/>
        </authorList>
    </citation>
    <scope>NUCLEOTIDE SEQUENCE [LARGE SCALE GENOMIC DNA]</scope>
    <source>
        <strain evidence="2">NCTC 13004</strain>
    </source>
</reference>
<protein>
    <submittedName>
        <fullName evidence="1">Putative thioredoxin-like protein, DsbA family</fullName>
    </submittedName>
</protein>
<proteinExistence type="predicted"/>
<dbReference type="InterPro" id="IPR036249">
    <property type="entry name" value="Thioredoxin-like_sf"/>
</dbReference>
<dbReference type="RefSeq" id="WP_096017543.1">
    <property type="nucleotide sequence ID" value="NZ_CP015578.1"/>
</dbReference>
<organism evidence="1 2">
    <name type="scientific">Campylobacter lanienae NCTC 13004</name>
    <dbReference type="NCBI Taxonomy" id="1031753"/>
    <lineage>
        <taxon>Bacteria</taxon>
        <taxon>Pseudomonadati</taxon>
        <taxon>Campylobacterota</taxon>
        <taxon>Epsilonproteobacteria</taxon>
        <taxon>Campylobacterales</taxon>
        <taxon>Campylobacteraceae</taxon>
        <taxon>Campylobacter</taxon>
    </lineage>
</organism>
<dbReference type="KEGG" id="clx:CLAN_1234"/>